<dbReference type="EMBL" id="BTSY01000005">
    <property type="protein sequence ID" value="GMT27896.1"/>
    <property type="molecule type" value="Genomic_DNA"/>
</dbReference>
<dbReference type="Proteomes" id="UP001432322">
    <property type="component" value="Unassembled WGS sequence"/>
</dbReference>
<dbReference type="PROSITE" id="PS50181">
    <property type="entry name" value="FBOX"/>
    <property type="match status" value="1"/>
</dbReference>
<name>A0AAV5W7S9_9BILA</name>
<reference evidence="2" key="1">
    <citation type="submission" date="2023-10" db="EMBL/GenBank/DDBJ databases">
        <title>Genome assembly of Pristionchus species.</title>
        <authorList>
            <person name="Yoshida K."/>
            <person name="Sommer R.J."/>
        </authorList>
    </citation>
    <scope>NUCLEOTIDE SEQUENCE</scope>
    <source>
        <strain evidence="2">RS5133</strain>
    </source>
</reference>
<comment type="caution">
    <text evidence="2">The sequence shown here is derived from an EMBL/GenBank/DDBJ whole genome shotgun (WGS) entry which is preliminary data.</text>
</comment>
<dbReference type="InterPro" id="IPR036047">
    <property type="entry name" value="F-box-like_dom_sf"/>
</dbReference>
<feature type="non-terminal residue" evidence="2">
    <location>
        <position position="81"/>
    </location>
</feature>
<feature type="non-terminal residue" evidence="2">
    <location>
        <position position="1"/>
    </location>
</feature>
<dbReference type="SUPFAM" id="SSF81383">
    <property type="entry name" value="F-box domain"/>
    <property type="match status" value="1"/>
</dbReference>
<keyword evidence="3" id="KW-1185">Reference proteome</keyword>
<evidence type="ECO:0000313" key="3">
    <source>
        <dbReference type="Proteomes" id="UP001432322"/>
    </source>
</evidence>
<dbReference type="InterPro" id="IPR001810">
    <property type="entry name" value="F-box_dom"/>
</dbReference>
<dbReference type="AlphaFoldDB" id="A0AAV5W7S9"/>
<gene>
    <name evidence="2" type="ORF">PFISCL1PPCAC_19193</name>
</gene>
<dbReference type="Pfam" id="PF00646">
    <property type="entry name" value="F-box"/>
    <property type="match status" value="1"/>
</dbReference>
<sequence>RMWGHTVGYHEEELTNMEEQSAAFDLQSVNNEEGGTEGIEKPSLLSLPNEIIEKIYSQLPFIDQLRMGRVNGRMNEIGATF</sequence>
<accession>A0AAV5W7S9</accession>
<proteinExistence type="predicted"/>
<evidence type="ECO:0000313" key="2">
    <source>
        <dbReference type="EMBL" id="GMT27896.1"/>
    </source>
</evidence>
<protein>
    <recommendedName>
        <fullName evidence="1">F-box domain-containing protein</fullName>
    </recommendedName>
</protein>
<feature type="domain" description="F-box" evidence="1">
    <location>
        <begin position="41"/>
        <end position="81"/>
    </location>
</feature>
<organism evidence="2 3">
    <name type="scientific">Pristionchus fissidentatus</name>
    <dbReference type="NCBI Taxonomy" id="1538716"/>
    <lineage>
        <taxon>Eukaryota</taxon>
        <taxon>Metazoa</taxon>
        <taxon>Ecdysozoa</taxon>
        <taxon>Nematoda</taxon>
        <taxon>Chromadorea</taxon>
        <taxon>Rhabditida</taxon>
        <taxon>Rhabditina</taxon>
        <taxon>Diplogasteromorpha</taxon>
        <taxon>Diplogasteroidea</taxon>
        <taxon>Neodiplogasteridae</taxon>
        <taxon>Pristionchus</taxon>
    </lineage>
</organism>
<evidence type="ECO:0000259" key="1">
    <source>
        <dbReference type="PROSITE" id="PS50181"/>
    </source>
</evidence>